<dbReference type="Proteomes" id="UP001230051">
    <property type="component" value="Unassembled WGS sequence"/>
</dbReference>
<comment type="similarity">
    <text evidence="1">Belongs to the CFAP97 family.</text>
</comment>
<proteinExistence type="inferred from homology"/>
<dbReference type="Pfam" id="PF13879">
    <property type="entry name" value="Hmw_CFAP97"/>
    <property type="match status" value="1"/>
</dbReference>
<dbReference type="PANTHER" id="PTHR33768">
    <property type="entry name" value="MIP11318P"/>
    <property type="match status" value="1"/>
</dbReference>
<reference evidence="2" key="1">
    <citation type="submission" date="2022-02" db="EMBL/GenBank/DDBJ databases">
        <title>Atlantic sturgeon de novo genome assembly.</title>
        <authorList>
            <person name="Stock M."/>
            <person name="Klopp C."/>
            <person name="Guiguen Y."/>
            <person name="Cabau C."/>
            <person name="Parinello H."/>
            <person name="Santidrian Yebra-Pimentel E."/>
            <person name="Kuhl H."/>
            <person name="Dirks R.P."/>
            <person name="Guessner J."/>
            <person name="Wuertz S."/>
            <person name="Du K."/>
            <person name="Schartl M."/>
        </authorList>
    </citation>
    <scope>NUCLEOTIDE SEQUENCE</scope>
    <source>
        <strain evidence="2">STURGEONOMICS-FGT-2020</strain>
        <tissue evidence="2">Whole blood</tissue>
    </source>
</reference>
<organism evidence="2 3">
    <name type="scientific">Acipenser oxyrinchus oxyrinchus</name>
    <dbReference type="NCBI Taxonomy" id="40147"/>
    <lineage>
        <taxon>Eukaryota</taxon>
        <taxon>Metazoa</taxon>
        <taxon>Chordata</taxon>
        <taxon>Craniata</taxon>
        <taxon>Vertebrata</taxon>
        <taxon>Euteleostomi</taxon>
        <taxon>Actinopterygii</taxon>
        <taxon>Chondrostei</taxon>
        <taxon>Acipenseriformes</taxon>
        <taxon>Acipenseridae</taxon>
        <taxon>Acipenser</taxon>
    </lineage>
</organism>
<evidence type="ECO:0008006" key="4">
    <source>
        <dbReference type="Google" id="ProtNLM"/>
    </source>
</evidence>
<dbReference type="InterPro" id="IPR038792">
    <property type="entry name" value="CFAP97D1/2"/>
</dbReference>
<gene>
    <name evidence="2" type="ORF">AOXY_G22861</name>
</gene>
<dbReference type="AlphaFoldDB" id="A0AAD8CYJ1"/>
<protein>
    <recommendedName>
        <fullName evidence="4">CFAP97 domain containing 1</fullName>
    </recommendedName>
</protein>
<evidence type="ECO:0000256" key="1">
    <source>
        <dbReference type="ARBA" id="ARBA00008315"/>
    </source>
</evidence>
<evidence type="ECO:0000313" key="2">
    <source>
        <dbReference type="EMBL" id="KAK1159006.1"/>
    </source>
</evidence>
<accession>A0AAD8CYJ1</accession>
<keyword evidence="3" id="KW-1185">Reference proteome</keyword>
<dbReference type="InterPro" id="IPR029488">
    <property type="entry name" value="Hmw/CFAP97"/>
</dbReference>
<dbReference type="PANTHER" id="PTHR33768:SF5">
    <property type="entry name" value="SPERM AXONEMAL MAINTENANCE PROTEIN CFAP97D1"/>
    <property type="match status" value="1"/>
</dbReference>
<comment type="caution">
    <text evidence="2">The sequence shown here is derived from an EMBL/GenBank/DDBJ whole genome shotgun (WGS) entry which is preliminary data.</text>
</comment>
<name>A0AAD8CYJ1_ACIOX</name>
<dbReference type="EMBL" id="JAGXEW010000023">
    <property type="protein sequence ID" value="KAK1159006.1"/>
    <property type="molecule type" value="Genomic_DNA"/>
</dbReference>
<sequence>MNKPSYLSYPAIVTIPGQYSKLRNQWDNHYYEAHRNSVKKVKAVVDNKAPRTYLHFHIKMKKMQMEQERLAAIERDNRLLIEKMAHIMSTTGCVENWNDYESKSLNIGLRHRELVKITLENHAILRRINNQKPIYNHNKWIDNFQVGNLDILFYWLKMRVP</sequence>
<evidence type="ECO:0000313" key="3">
    <source>
        <dbReference type="Proteomes" id="UP001230051"/>
    </source>
</evidence>